<sequence length="48" mass="5452">MTEWFPKKDQVVELPDGTRRWVLAGQPIPPELVDQVPAKERKAVHSAT</sequence>
<name>A0ABU7FRR8_9ACTN</name>
<comment type="caution">
    <text evidence="1">The sequence shown here is derived from an EMBL/GenBank/DDBJ whole genome shotgun (WGS) entry which is preliminary data.</text>
</comment>
<dbReference type="Proteomes" id="UP001333996">
    <property type="component" value="Unassembled WGS sequence"/>
</dbReference>
<proteinExistence type="predicted"/>
<dbReference type="EMBL" id="JAYWVC010000181">
    <property type="protein sequence ID" value="MED7826802.1"/>
    <property type="molecule type" value="Genomic_DNA"/>
</dbReference>
<evidence type="ECO:0000313" key="2">
    <source>
        <dbReference type="Proteomes" id="UP001333996"/>
    </source>
</evidence>
<keyword evidence="2" id="KW-1185">Reference proteome</keyword>
<evidence type="ECO:0000313" key="1">
    <source>
        <dbReference type="EMBL" id="MED7826802.1"/>
    </source>
</evidence>
<accession>A0ABU7FRR8</accession>
<dbReference type="RefSeq" id="WP_329511195.1">
    <property type="nucleotide sequence ID" value="NZ_BAAAYZ010000232.1"/>
</dbReference>
<gene>
    <name evidence="1" type="ORF">VXC91_33900</name>
</gene>
<reference evidence="1" key="1">
    <citation type="submission" date="2024-01" db="EMBL/GenBank/DDBJ databases">
        <title>First draft genome sequence data of TA4-1, the type strain of Gram-positive actinobacterium Streptomyces chiangmaiensis.</title>
        <authorList>
            <person name="Yasawong M."/>
            <person name="Nantapong N."/>
        </authorList>
    </citation>
    <scope>NUCLEOTIDE SEQUENCE</scope>
    <source>
        <strain evidence="1">TA4-1</strain>
    </source>
</reference>
<organism evidence="1 2">
    <name type="scientific">Streptomyces chiangmaiensis</name>
    <dbReference type="NCBI Taxonomy" id="766497"/>
    <lineage>
        <taxon>Bacteria</taxon>
        <taxon>Bacillati</taxon>
        <taxon>Actinomycetota</taxon>
        <taxon>Actinomycetes</taxon>
        <taxon>Kitasatosporales</taxon>
        <taxon>Streptomycetaceae</taxon>
        <taxon>Streptomyces</taxon>
    </lineage>
</organism>
<protein>
    <submittedName>
        <fullName evidence="1">Uncharacterized protein</fullName>
    </submittedName>
</protein>